<proteinExistence type="predicted"/>
<accession>A0A4Y5Z7M3</accession>
<dbReference type="EMBL" id="CP041046">
    <property type="protein sequence ID" value="QDE40178.1"/>
    <property type="molecule type" value="Genomic_DNA"/>
</dbReference>
<name>A0A4Y5Z7M3_9GAMM</name>
<dbReference type="RefSeq" id="WP_139983643.1">
    <property type="nucleotide sequence ID" value="NZ_CP041046.1"/>
</dbReference>
<dbReference type="AlphaFoldDB" id="A0A4Y5Z7M3"/>
<dbReference type="KEGG" id="lpy:FIV34_13620"/>
<dbReference type="OrthoDB" id="5956118at2"/>
<organism evidence="1 2">
    <name type="scientific">Luteibacter pinisoli</name>
    <dbReference type="NCBI Taxonomy" id="2589080"/>
    <lineage>
        <taxon>Bacteria</taxon>
        <taxon>Pseudomonadati</taxon>
        <taxon>Pseudomonadota</taxon>
        <taxon>Gammaproteobacteria</taxon>
        <taxon>Lysobacterales</taxon>
        <taxon>Rhodanobacteraceae</taxon>
        <taxon>Luteibacter</taxon>
    </lineage>
</organism>
<reference evidence="1 2" key="1">
    <citation type="submission" date="2019-06" db="EMBL/GenBank/DDBJ databases">
        <title>A complete genome sequence for Luteibacter pinisoli MAH-14.</title>
        <authorList>
            <person name="Baltrus D.A."/>
        </authorList>
    </citation>
    <scope>NUCLEOTIDE SEQUENCE [LARGE SCALE GENOMIC DNA]</scope>
    <source>
        <strain evidence="1 2">MAH-14</strain>
    </source>
</reference>
<protein>
    <submittedName>
        <fullName evidence="1">Uncharacterized protein</fullName>
    </submittedName>
</protein>
<keyword evidence="2" id="KW-1185">Reference proteome</keyword>
<evidence type="ECO:0000313" key="1">
    <source>
        <dbReference type="EMBL" id="QDE40178.1"/>
    </source>
</evidence>
<evidence type="ECO:0000313" key="2">
    <source>
        <dbReference type="Proteomes" id="UP000316093"/>
    </source>
</evidence>
<sequence length="80" mass="9189">MPVQHARHQNLRKVLVQLEREGIEGYADQAEHLGNVTPGKLASMDQGGPIDVLFSEHVEWVLHRRRGWMDELHEDDPLEA</sequence>
<gene>
    <name evidence="1" type="ORF">FIV34_13620</name>
</gene>
<dbReference type="Proteomes" id="UP000316093">
    <property type="component" value="Chromosome"/>
</dbReference>